<dbReference type="Proteomes" id="UP000639643">
    <property type="component" value="Unassembled WGS sequence"/>
</dbReference>
<dbReference type="AlphaFoldDB" id="A0A8H6NBB2"/>
<accession>A0A8H6NBB2</accession>
<feature type="domain" description="C2H2-type" evidence="1">
    <location>
        <begin position="209"/>
        <end position="232"/>
    </location>
</feature>
<dbReference type="InterPro" id="IPR013087">
    <property type="entry name" value="Znf_C2H2_type"/>
</dbReference>
<evidence type="ECO:0000259" key="1">
    <source>
        <dbReference type="PROSITE" id="PS00028"/>
    </source>
</evidence>
<dbReference type="OrthoDB" id="4849325at2759"/>
<evidence type="ECO:0000313" key="2">
    <source>
        <dbReference type="EMBL" id="KAF6826261.1"/>
    </source>
</evidence>
<dbReference type="EMBL" id="WIGM01000406">
    <property type="protein sequence ID" value="KAF6826261.1"/>
    <property type="molecule type" value="Genomic_DNA"/>
</dbReference>
<dbReference type="Gene3D" id="3.30.160.60">
    <property type="entry name" value="Classic Zinc Finger"/>
    <property type="match status" value="1"/>
</dbReference>
<organism evidence="2 3">
    <name type="scientific">Colletotrichum musicola</name>
    <dbReference type="NCBI Taxonomy" id="2175873"/>
    <lineage>
        <taxon>Eukaryota</taxon>
        <taxon>Fungi</taxon>
        <taxon>Dikarya</taxon>
        <taxon>Ascomycota</taxon>
        <taxon>Pezizomycotina</taxon>
        <taxon>Sordariomycetes</taxon>
        <taxon>Hypocreomycetidae</taxon>
        <taxon>Glomerellales</taxon>
        <taxon>Glomerellaceae</taxon>
        <taxon>Colletotrichum</taxon>
        <taxon>Colletotrichum orchidearum species complex</taxon>
    </lineage>
</organism>
<evidence type="ECO:0000313" key="3">
    <source>
        <dbReference type="Proteomes" id="UP000639643"/>
    </source>
</evidence>
<protein>
    <recommendedName>
        <fullName evidence="1">C2H2-type domain-containing protein</fullName>
    </recommendedName>
</protein>
<sequence>MSATSPGAFRRGAQDPLLSLNEEDVAGYETHGSFSETAGDPICASLVFEYASGLLNDGAETVDPMFLHLQASDTGVAAGPQADVGVQEPGLMGDASNGAMETSITAEVHDDQTSVFLSTWIHEIQSFSPPSTCSTPPAAPETVQILNPVTEPRFKHVRTKHRPKIKCPVVGCTHSRFPYNKDMHRHVWNAHKLYAADPRNKIPHNGGYCPEDGCDLHFTRLDNLKRHRETIHLKLKKR</sequence>
<gene>
    <name evidence="2" type="ORF">CMUS01_09503</name>
</gene>
<dbReference type="SMART" id="SM00355">
    <property type="entry name" value="ZnF_C2H2"/>
    <property type="match status" value="2"/>
</dbReference>
<reference evidence="2" key="1">
    <citation type="journal article" date="2020" name="Phytopathology">
        <title>Genome Sequence Resources of Colletotrichum truncatum, C. plurivorum, C. musicola, and C. sojae: Four Species Pathogenic to Soybean (Glycine max).</title>
        <authorList>
            <person name="Rogerio F."/>
            <person name="Boufleur T.R."/>
            <person name="Ciampi-Guillardi M."/>
            <person name="Sukno S.A."/>
            <person name="Thon M.R."/>
            <person name="Massola Junior N.S."/>
            <person name="Baroncelli R."/>
        </authorList>
    </citation>
    <scope>NUCLEOTIDE SEQUENCE</scope>
    <source>
        <strain evidence="2">LFN0074</strain>
    </source>
</reference>
<keyword evidence="3" id="KW-1185">Reference proteome</keyword>
<comment type="caution">
    <text evidence="2">The sequence shown here is derived from an EMBL/GenBank/DDBJ whole genome shotgun (WGS) entry which is preliminary data.</text>
</comment>
<proteinExistence type="predicted"/>
<name>A0A8H6NBB2_9PEZI</name>
<dbReference type="PROSITE" id="PS00028">
    <property type="entry name" value="ZINC_FINGER_C2H2_1"/>
    <property type="match status" value="1"/>
</dbReference>